<feature type="domain" description="MORF/ORRM1/DAG-like MORF" evidence="3">
    <location>
        <begin position="91"/>
        <end position="184"/>
    </location>
</feature>
<dbReference type="EnsemblPlants" id="Kaladp0068s0193.1.v1.1">
    <property type="protein sequence ID" value="Kaladp0068s0193.1.v1.1"/>
    <property type="gene ID" value="Kaladp0068s0193.v1.1"/>
</dbReference>
<keyword evidence="1" id="KW-0809">Transit peptide</keyword>
<keyword evidence="5" id="KW-1185">Reference proteome</keyword>
<evidence type="ECO:0000313" key="4">
    <source>
        <dbReference type="EnsemblPlants" id="Kaladp0068s0193.1.v1.1"/>
    </source>
</evidence>
<dbReference type="InterPro" id="IPR054059">
    <property type="entry name" value="MORF/ORRM1/DAG-like_MORF"/>
</dbReference>
<proteinExistence type="predicted"/>
<dbReference type="GO" id="GO:0080156">
    <property type="term" value="P:mitochondrial mRNA modification"/>
    <property type="evidence" value="ECO:0007669"/>
    <property type="project" value="TreeGrafter"/>
</dbReference>
<dbReference type="Gramene" id="Kaladp0068s0193.1.v1.1">
    <property type="protein sequence ID" value="Kaladp0068s0193.1.v1.1"/>
    <property type="gene ID" value="Kaladp0068s0193.v1.1"/>
</dbReference>
<evidence type="ECO:0000256" key="2">
    <source>
        <dbReference type="SAM" id="MobiDB-lite"/>
    </source>
</evidence>
<dbReference type="Proteomes" id="UP000594263">
    <property type="component" value="Unplaced"/>
</dbReference>
<dbReference type="OMA" id="NHWLITI"/>
<dbReference type="GO" id="GO:0005739">
    <property type="term" value="C:mitochondrion"/>
    <property type="evidence" value="ECO:0007669"/>
    <property type="project" value="TreeGrafter"/>
</dbReference>
<sequence>MASMALRSRRLLPTVSSLVNNHFALSSINSLPRSSALPELRNSPPSPVGQCQSRLFRSSPVSMLCSTPPEKEDKVEDKVDPNDILFAGCDYNHWLITIDFPKDPKPSAEEMVETYVQTCAKGLKISEEEAKKRIYACSTTTYKGFQAVMTEEESEQFRALPNVIFILPDSYIDHVKKEYGGDKYVNGTIIPRPPPVQQNRGQGQFNRPMPRDNRNYGPRSYSQPNRRNYPPRGGMQNFGSSSQPQPHVGDYGSGDFGQ</sequence>
<dbReference type="GO" id="GO:0016554">
    <property type="term" value="P:cytidine to uridine editing"/>
    <property type="evidence" value="ECO:0007669"/>
    <property type="project" value="InterPro"/>
</dbReference>
<dbReference type="Pfam" id="PF21864">
    <property type="entry name" value="MORF_dom"/>
    <property type="match status" value="1"/>
</dbReference>
<dbReference type="PANTHER" id="PTHR31346:SF5">
    <property type="entry name" value="MULTIPLE ORGANELLAR RNA EDITING FACTOR 1, MITOCHONDRIAL"/>
    <property type="match status" value="1"/>
</dbReference>
<protein>
    <recommendedName>
        <fullName evidence="3">MORF/ORRM1/DAG-like MORF domain-containing protein</fullName>
    </recommendedName>
</protein>
<accession>A0A7N0UHT6</accession>
<evidence type="ECO:0000313" key="5">
    <source>
        <dbReference type="Proteomes" id="UP000594263"/>
    </source>
</evidence>
<dbReference type="AlphaFoldDB" id="A0A7N0UHT6"/>
<feature type="region of interest" description="Disordered" evidence="2">
    <location>
        <begin position="186"/>
        <end position="258"/>
    </location>
</feature>
<dbReference type="InterPro" id="IPR039206">
    <property type="entry name" value="MORF/ORRM1/DAG-like"/>
</dbReference>
<reference evidence="4" key="1">
    <citation type="submission" date="2021-01" db="UniProtKB">
        <authorList>
            <consortium name="EnsemblPlants"/>
        </authorList>
    </citation>
    <scope>IDENTIFICATION</scope>
</reference>
<dbReference type="InterPro" id="IPR037045">
    <property type="entry name" value="S8pro/Inhibitor_I9_sf"/>
</dbReference>
<evidence type="ECO:0000256" key="1">
    <source>
        <dbReference type="ARBA" id="ARBA00022946"/>
    </source>
</evidence>
<evidence type="ECO:0000259" key="3">
    <source>
        <dbReference type="Pfam" id="PF21864"/>
    </source>
</evidence>
<organism evidence="4 5">
    <name type="scientific">Kalanchoe fedtschenkoi</name>
    <name type="common">Lavender scallops</name>
    <name type="synonym">South American air plant</name>
    <dbReference type="NCBI Taxonomy" id="63787"/>
    <lineage>
        <taxon>Eukaryota</taxon>
        <taxon>Viridiplantae</taxon>
        <taxon>Streptophyta</taxon>
        <taxon>Embryophyta</taxon>
        <taxon>Tracheophyta</taxon>
        <taxon>Spermatophyta</taxon>
        <taxon>Magnoliopsida</taxon>
        <taxon>eudicotyledons</taxon>
        <taxon>Gunneridae</taxon>
        <taxon>Pentapetalae</taxon>
        <taxon>Saxifragales</taxon>
        <taxon>Crassulaceae</taxon>
        <taxon>Kalanchoe</taxon>
    </lineage>
</organism>
<name>A0A7N0UHT6_KALFE</name>
<dbReference type="PANTHER" id="PTHR31346">
    <property type="entry name" value="MULTIPLE ORGANELLAR RNA EDITING FACTOR 2, CHLOROPLASTIC-RELATED-RELATED"/>
    <property type="match status" value="1"/>
</dbReference>
<dbReference type="Gene3D" id="3.30.70.80">
    <property type="entry name" value="Peptidase S8 propeptide/proteinase inhibitor I9"/>
    <property type="match status" value="1"/>
</dbReference>